<name>A0A926I7L8_9FIRM</name>
<dbReference type="EMBL" id="JACRTC010000009">
    <property type="protein sequence ID" value="MBC8571259.1"/>
    <property type="molecule type" value="Genomic_DNA"/>
</dbReference>
<organism evidence="1 2">
    <name type="scientific">Zongyangia hominis</name>
    <dbReference type="NCBI Taxonomy" id="2763677"/>
    <lineage>
        <taxon>Bacteria</taxon>
        <taxon>Bacillati</taxon>
        <taxon>Bacillota</taxon>
        <taxon>Clostridia</taxon>
        <taxon>Eubacteriales</taxon>
        <taxon>Oscillospiraceae</taxon>
        <taxon>Zongyangia</taxon>
    </lineage>
</organism>
<evidence type="ECO:0000313" key="2">
    <source>
        <dbReference type="Proteomes" id="UP000660861"/>
    </source>
</evidence>
<accession>A0A926I7L8</accession>
<sequence length="300" mass="35192">MRSLFERTSSNWVRYSEYEWKEAEDGTLYLTPAEKAQPSIYDPLSEYQNIVLDAINIGRMKGGKKSDKEIQKAIQQFALKYGLLGLMTALPTTPNFMDYEAVYLPKNHFIREESMSTMDYLNLFFPFDKPDVVKRGVESMWTVHNDHVMLALAMTMSDKPTAVNMSFQREYAERYEWMQQQFEDIAFTYLTAMLYYEDYDYLTSDQKRLMQEGMEAFGGIAPTYTIRLLDKPTIVWDFHSLMLGVQMMFSFMLTDQDKPLRVCRHCSEIFVASRPSAIFCSPQCKNKYNVYKSRAKDKKE</sequence>
<dbReference type="RefSeq" id="WP_262398340.1">
    <property type="nucleotide sequence ID" value="NZ_JACRTC010000009.1"/>
</dbReference>
<keyword evidence="2" id="KW-1185">Reference proteome</keyword>
<dbReference type="Proteomes" id="UP000660861">
    <property type="component" value="Unassembled WGS sequence"/>
</dbReference>
<dbReference type="AlphaFoldDB" id="A0A926I7L8"/>
<gene>
    <name evidence="1" type="ORF">H8709_10520</name>
</gene>
<protein>
    <submittedName>
        <fullName evidence="1">Uncharacterized protein</fullName>
    </submittedName>
</protein>
<evidence type="ECO:0000313" key="1">
    <source>
        <dbReference type="EMBL" id="MBC8571259.1"/>
    </source>
</evidence>
<comment type="caution">
    <text evidence="1">The sequence shown here is derived from an EMBL/GenBank/DDBJ whole genome shotgun (WGS) entry which is preliminary data.</text>
</comment>
<proteinExistence type="predicted"/>
<reference evidence="1" key="1">
    <citation type="submission" date="2020-08" db="EMBL/GenBank/DDBJ databases">
        <title>Genome public.</title>
        <authorList>
            <person name="Liu C."/>
            <person name="Sun Q."/>
        </authorList>
    </citation>
    <scope>NUCLEOTIDE SEQUENCE</scope>
    <source>
        <strain evidence="1">NSJ-54</strain>
    </source>
</reference>